<feature type="transmembrane region" description="Helical" evidence="10">
    <location>
        <begin position="587"/>
        <end position="610"/>
    </location>
</feature>
<keyword evidence="3 10" id="KW-1133">Transmembrane helix</keyword>
<dbReference type="GO" id="GO:0038039">
    <property type="term" value="C:G protein-coupled receptor heterodimeric complex"/>
    <property type="evidence" value="ECO:0007669"/>
    <property type="project" value="TreeGrafter"/>
</dbReference>
<keyword evidence="14" id="KW-1185">Reference proteome</keyword>
<dbReference type="EMBL" id="CAICTM010000018">
    <property type="protein sequence ID" value="CAB9497361.1"/>
    <property type="molecule type" value="Genomic_DNA"/>
</dbReference>
<feature type="compositionally biased region" description="Polar residues" evidence="9">
    <location>
        <begin position="976"/>
        <end position="994"/>
    </location>
</feature>
<keyword evidence="4" id="KW-0297">G-protein coupled receptor</keyword>
<feature type="compositionally biased region" description="Polar residues" evidence="9">
    <location>
        <begin position="943"/>
        <end position="954"/>
    </location>
</feature>
<proteinExistence type="predicted"/>
<keyword evidence="8" id="KW-0807">Transducer</keyword>
<feature type="compositionally biased region" description="Basic and acidic residues" evidence="9">
    <location>
        <begin position="1045"/>
        <end position="1063"/>
    </location>
</feature>
<keyword evidence="2 10" id="KW-0812">Transmembrane</keyword>
<dbReference type="CDD" id="cd15047">
    <property type="entry name" value="7tmC_GABA-B-like"/>
    <property type="match status" value="1"/>
</dbReference>
<reference evidence="13" key="1">
    <citation type="submission" date="2020-06" db="EMBL/GenBank/DDBJ databases">
        <authorList>
            <consortium name="Plant Systems Biology data submission"/>
        </authorList>
    </citation>
    <scope>NUCLEOTIDE SEQUENCE</scope>
    <source>
        <strain evidence="13">D6</strain>
    </source>
</reference>
<dbReference type="InterPro" id="IPR017978">
    <property type="entry name" value="GPCR_3_C"/>
</dbReference>
<dbReference type="SUPFAM" id="SSF53850">
    <property type="entry name" value="Periplasmic binding protein-like II"/>
    <property type="match status" value="1"/>
</dbReference>
<feature type="transmembrane region" description="Helical" evidence="10">
    <location>
        <begin position="657"/>
        <end position="676"/>
    </location>
</feature>
<comment type="caution">
    <text evidence="13">The sequence shown here is derived from an EMBL/GenBank/DDBJ whole genome shotgun (WGS) entry which is preliminary data.</text>
</comment>
<evidence type="ECO:0000313" key="14">
    <source>
        <dbReference type="Proteomes" id="UP001153069"/>
    </source>
</evidence>
<evidence type="ECO:0000256" key="2">
    <source>
        <dbReference type="ARBA" id="ARBA00022692"/>
    </source>
</evidence>
<dbReference type="Pfam" id="PF00003">
    <property type="entry name" value="7tm_3"/>
    <property type="match status" value="1"/>
</dbReference>
<dbReference type="OrthoDB" id="193333at2759"/>
<feature type="compositionally biased region" description="Basic and acidic residues" evidence="9">
    <location>
        <begin position="880"/>
        <end position="890"/>
    </location>
</feature>
<evidence type="ECO:0000256" key="1">
    <source>
        <dbReference type="ARBA" id="ARBA00004141"/>
    </source>
</evidence>
<feature type="transmembrane region" description="Helical" evidence="10">
    <location>
        <begin position="422"/>
        <end position="442"/>
    </location>
</feature>
<dbReference type="PROSITE" id="PS50259">
    <property type="entry name" value="G_PROTEIN_RECEP_F3_4"/>
    <property type="match status" value="1"/>
</dbReference>
<dbReference type="Proteomes" id="UP001153069">
    <property type="component" value="Unassembled WGS sequence"/>
</dbReference>
<evidence type="ECO:0000256" key="6">
    <source>
        <dbReference type="ARBA" id="ARBA00023170"/>
    </source>
</evidence>
<accession>A0A9N8D8X1</accession>
<evidence type="ECO:0000256" key="10">
    <source>
        <dbReference type="SAM" id="Phobius"/>
    </source>
</evidence>
<evidence type="ECO:0000256" key="5">
    <source>
        <dbReference type="ARBA" id="ARBA00023136"/>
    </source>
</evidence>
<feature type="domain" description="G-protein coupled receptors family 3 profile" evidence="12">
    <location>
        <begin position="407"/>
        <end position="671"/>
    </location>
</feature>
<evidence type="ECO:0000256" key="9">
    <source>
        <dbReference type="SAM" id="MobiDB-lite"/>
    </source>
</evidence>
<gene>
    <name evidence="13" type="ORF">SEMRO_18_G013120.1</name>
</gene>
<feature type="transmembrane region" description="Helical" evidence="10">
    <location>
        <begin position="535"/>
        <end position="555"/>
    </location>
</feature>
<evidence type="ECO:0000313" key="13">
    <source>
        <dbReference type="EMBL" id="CAB9497361.1"/>
    </source>
</evidence>
<dbReference type="PANTHER" id="PTHR10519:SF20">
    <property type="entry name" value="G-PROTEIN COUPLED RECEPTOR 156-RELATED"/>
    <property type="match status" value="1"/>
</dbReference>
<keyword evidence="11" id="KW-0732">Signal</keyword>
<dbReference type="Gene3D" id="3.40.190.10">
    <property type="entry name" value="Periplasmic binding protein-like II"/>
    <property type="match status" value="1"/>
</dbReference>
<organism evidence="13 14">
    <name type="scientific">Seminavis robusta</name>
    <dbReference type="NCBI Taxonomy" id="568900"/>
    <lineage>
        <taxon>Eukaryota</taxon>
        <taxon>Sar</taxon>
        <taxon>Stramenopiles</taxon>
        <taxon>Ochrophyta</taxon>
        <taxon>Bacillariophyta</taxon>
        <taxon>Bacillariophyceae</taxon>
        <taxon>Bacillariophycidae</taxon>
        <taxon>Naviculales</taxon>
        <taxon>Naviculaceae</taxon>
        <taxon>Seminavis</taxon>
    </lineage>
</organism>
<name>A0A9N8D8X1_9STRA</name>
<evidence type="ECO:0000256" key="3">
    <source>
        <dbReference type="ARBA" id="ARBA00022989"/>
    </source>
</evidence>
<feature type="region of interest" description="Disordered" evidence="9">
    <location>
        <begin position="837"/>
        <end position="1063"/>
    </location>
</feature>
<keyword evidence="7" id="KW-0325">Glycoprotein</keyword>
<feature type="chain" id="PRO_5040222500" evidence="11">
    <location>
        <begin position="25"/>
        <end position="1063"/>
    </location>
</feature>
<feature type="transmembrane region" description="Helical" evidence="10">
    <location>
        <begin position="387"/>
        <end position="410"/>
    </location>
</feature>
<feature type="compositionally biased region" description="Basic and acidic residues" evidence="9">
    <location>
        <begin position="926"/>
        <end position="939"/>
    </location>
</feature>
<feature type="compositionally biased region" description="Low complexity" evidence="9">
    <location>
        <begin position="851"/>
        <end position="862"/>
    </location>
</feature>
<evidence type="ECO:0000256" key="4">
    <source>
        <dbReference type="ARBA" id="ARBA00023040"/>
    </source>
</evidence>
<evidence type="ECO:0000256" key="8">
    <source>
        <dbReference type="ARBA" id="ARBA00023224"/>
    </source>
</evidence>
<keyword evidence="6 13" id="KW-0675">Receptor</keyword>
<dbReference type="AlphaFoldDB" id="A0A9N8D8X1"/>
<feature type="transmembrane region" description="Helical" evidence="10">
    <location>
        <begin position="622"/>
        <end position="645"/>
    </location>
</feature>
<evidence type="ECO:0000256" key="11">
    <source>
        <dbReference type="SAM" id="SignalP"/>
    </source>
</evidence>
<dbReference type="InterPro" id="IPR002455">
    <property type="entry name" value="GPCR3_GABA-B"/>
</dbReference>
<dbReference type="GO" id="GO:0004965">
    <property type="term" value="F:G protein-coupled GABA receptor activity"/>
    <property type="evidence" value="ECO:0007669"/>
    <property type="project" value="InterPro"/>
</dbReference>
<keyword evidence="5 10" id="KW-0472">Membrane</keyword>
<feature type="signal peptide" evidence="11">
    <location>
        <begin position="1"/>
        <end position="24"/>
    </location>
</feature>
<evidence type="ECO:0000256" key="7">
    <source>
        <dbReference type="ARBA" id="ARBA00023180"/>
    </source>
</evidence>
<evidence type="ECO:0000259" key="12">
    <source>
        <dbReference type="PROSITE" id="PS50259"/>
    </source>
</evidence>
<sequence length="1063" mass="117132">MAAHQKSNQWMLPLLMWGSSLIAAESSSSSSSNTPTIPLPLHLQEGFRSEITLRGAVLHSSPFAIVEQDNTTGELAARGLQIDLLERLAIFAQQDGVKLQFDLEPWEYSPEHTYQTAVDLVANDCEARLQERGNVTSQYGCDSFDLIIADLWRTSDRYMRVDMTPPFLSNAIGAMKYVGDQDDHHYSDDDEDIQKKEEDPKEKIITTLTEAAQARATVCVLKDTHSSHVVIDSFRGALYLQCSDDQECLDHLRYGRCVLFARDELFLKAKEFEDPRFVTTRERFYTTYVVWPMRYDLDPAVSYMLKRWVTQAVENATMEELYHKYFEKKLCPIGKAGDNCDDPCDPDHGTSDYRTGRCICDSTKWTGEDCSIEVLEDLNLLSPSLKWIAYTLFTINVAVILCCGAWLIRYRQSDQVRASQPFFLALVLLGCLISSSTIIALAQEGDDAACQAVPWLYSVGFCCTFGVLFAKIRRVYQCFRHAGALPTPAQKPTASTTTTGTVKSSFGSNFGSGSLRNSMTSSGSAAVLVSFQETLLVIGVITLVDVAILVAWNVFAPLEWTRTVLRADIFGEPLASQGMCTGDGWQVFASLIGCLHLFLLALGCVLCYKARQIPTMFQEGKYVSIAMVSNLQIFVVGVPVLIIVGSETQASFFVRSAIIWCNDLAIVGIIFGNLMFNTHKAARMSSSSMQLEINKAVHRYSQQSGTAVKGILVRTSLKSTFSNAPVAANMLAQVQDEDAHDEEEDLEVADLPIRKSNNRPCRNIISSLSLGSEHLDRSSSFETSTSGIQKRFVRKRELISSLSCGSAASGTKHRDSNRSVTFGMAYYSEGNEDGSELAVPIEAGPRGRNLSSDSTARFSSDSIGGAPPKPPKRPPIASMHRLEGVDETHSTESTMTCDDEETETEPPRNIHAPPLRPIRFVSSSESGRDAQSEGFRTAHDCSYPSSPWGSNATGPPQRPNRLASQVESIDDEQIEASASDSITNKPPSPQSSVNGPPKRPDRVDSSVELSEAEDDDESSVNPFFDSTPLPSPEYSNSELPPHLPVRRDSRASGTADDGHHEKK</sequence>
<dbReference type="PANTHER" id="PTHR10519">
    <property type="entry name" value="GABA-B RECEPTOR"/>
    <property type="match status" value="1"/>
</dbReference>
<feature type="transmembrane region" description="Helical" evidence="10">
    <location>
        <begin position="454"/>
        <end position="472"/>
    </location>
</feature>
<protein>
    <submittedName>
        <fullName evidence="13">Acid type B receptor subunit 2</fullName>
    </submittedName>
</protein>
<comment type="subcellular location">
    <subcellularLocation>
        <location evidence="1">Membrane</location>
        <topology evidence="1">Multi-pass membrane protein</topology>
    </subcellularLocation>
</comment>